<evidence type="ECO:0000313" key="1">
    <source>
        <dbReference type="EMBL" id="CAG9619951.1"/>
    </source>
</evidence>
<dbReference type="SUPFAM" id="SSF81301">
    <property type="entry name" value="Nucleotidyltransferase"/>
    <property type="match status" value="1"/>
</dbReference>
<dbReference type="InterPro" id="IPR043519">
    <property type="entry name" value="NT_sf"/>
</dbReference>
<evidence type="ECO:0000313" key="2">
    <source>
        <dbReference type="Proteomes" id="UP000789833"/>
    </source>
</evidence>
<proteinExistence type="predicted"/>
<name>A0ABM8YJG9_9BACI</name>
<sequence length="277" mass="32666">MGFLSKQVWRDSRLPSEREKLRKAIYRDLSHDSNVLAFFYGGSVGKRNEDVYSDLDLRVVVEEEAYEPFLQNKKDRAKNWGDVLFYEDFPWASYSIAHFRSFIKVDAFYYKKSDLLPSPYLEDLTIDYDPYGFIAELTKQSKQLKYEFTAEDFEVWRGKFFAYLHEVYRRVHRQEYNYAFKMINDMSFSIVVGWYVVLGEVPNSFGDWSKVEGARSPLSEKQLHLLKKWDPGKRDINFLAEIINGQLDAFLSVHNSLASRLGIMVDENWIKEMIGKV</sequence>
<dbReference type="RefSeq" id="WP_230499872.1">
    <property type="nucleotide sequence ID" value="NZ_CAKJTJ010000002.1"/>
</dbReference>
<organism evidence="1 2">
    <name type="scientific">Sutcliffiella rhizosphaerae</name>
    <dbReference type="NCBI Taxonomy" id="2880967"/>
    <lineage>
        <taxon>Bacteria</taxon>
        <taxon>Bacillati</taxon>
        <taxon>Bacillota</taxon>
        <taxon>Bacilli</taxon>
        <taxon>Bacillales</taxon>
        <taxon>Bacillaceae</taxon>
        <taxon>Sutcliffiella</taxon>
    </lineage>
</organism>
<dbReference type="Gene3D" id="3.30.460.10">
    <property type="entry name" value="Beta Polymerase, domain 2"/>
    <property type="match status" value="1"/>
</dbReference>
<evidence type="ECO:0008006" key="3">
    <source>
        <dbReference type="Google" id="ProtNLM"/>
    </source>
</evidence>
<gene>
    <name evidence="1" type="ORF">BACCIP111883_00719</name>
</gene>
<dbReference type="EMBL" id="CAKJTJ010000002">
    <property type="protein sequence ID" value="CAG9619951.1"/>
    <property type="molecule type" value="Genomic_DNA"/>
</dbReference>
<keyword evidence="2" id="KW-1185">Reference proteome</keyword>
<comment type="caution">
    <text evidence="1">The sequence shown here is derived from an EMBL/GenBank/DDBJ whole genome shotgun (WGS) entry which is preliminary data.</text>
</comment>
<accession>A0ABM8YJG9</accession>
<reference evidence="1 2" key="1">
    <citation type="submission" date="2021-10" db="EMBL/GenBank/DDBJ databases">
        <authorList>
            <person name="Criscuolo A."/>
        </authorList>
    </citation>
    <scope>NUCLEOTIDE SEQUENCE [LARGE SCALE GENOMIC DNA]</scope>
    <source>
        <strain evidence="2">CIP 111883</strain>
    </source>
</reference>
<dbReference type="Proteomes" id="UP000789833">
    <property type="component" value="Unassembled WGS sequence"/>
</dbReference>
<protein>
    <recommendedName>
        <fullName evidence="3">Streptomycin adenylyltransferase</fullName>
    </recommendedName>
</protein>